<organism evidence="2 3">
    <name type="scientific">Panagrolaimus superbus</name>
    <dbReference type="NCBI Taxonomy" id="310955"/>
    <lineage>
        <taxon>Eukaryota</taxon>
        <taxon>Metazoa</taxon>
        <taxon>Ecdysozoa</taxon>
        <taxon>Nematoda</taxon>
        <taxon>Chromadorea</taxon>
        <taxon>Rhabditida</taxon>
        <taxon>Tylenchina</taxon>
        <taxon>Panagrolaimomorpha</taxon>
        <taxon>Panagrolaimoidea</taxon>
        <taxon>Panagrolaimidae</taxon>
        <taxon>Panagrolaimus</taxon>
    </lineage>
</organism>
<keyword evidence="1" id="KW-0472">Membrane</keyword>
<dbReference type="WBParaSite" id="PSU_v2.g17167.t1">
    <property type="protein sequence ID" value="PSU_v2.g17167.t1"/>
    <property type="gene ID" value="PSU_v2.g17167"/>
</dbReference>
<evidence type="ECO:0000313" key="3">
    <source>
        <dbReference type="WBParaSite" id="PSU_v2.g17167.t1"/>
    </source>
</evidence>
<keyword evidence="1" id="KW-0812">Transmembrane</keyword>
<name>A0A914YCL0_9BILA</name>
<feature type="transmembrane region" description="Helical" evidence="1">
    <location>
        <begin position="47"/>
        <end position="71"/>
    </location>
</feature>
<evidence type="ECO:0000256" key="1">
    <source>
        <dbReference type="SAM" id="Phobius"/>
    </source>
</evidence>
<protein>
    <submittedName>
        <fullName evidence="3">Uncharacterized protein</fullName>
    </submittedName>
</protein>
<dbReference type="AlphaFoldDB" id="A0A914YCL0"/>
<dbReference type="Proteomes" id="UP000887577">
    <property type="component" value="Unplaced"/>
</dbReference>
<proteinExistence type="predicted"/>
<feature type="transmembrane region" description="Helical" evidence="1">
    <location>
        <begin position="137"/>
        <end position="155"/>
    </location>
</feature>
<accession>A0A914YCL0</accession>
<reference evidence="3" key="1">
    <citation type="submission" date="2022-11" db="UniProtKB">
        <authorList>
            <consortium name="WormBaseParasite"/>
        </authorList>
    </citation>
    <scope>IDENTIFICATION</scope>
</reference>
<sequence>MSKDFSKMAEKLGESGDSSHYKWFLDNSEGYRCICKRFHVVAMTKALWVYHLLLLITVTVTFFYHQLMYLWPSWVLVFLSGYAIYRQKSPWMWPFVIWVGLTIIMFVLLGAYLFFYSIFIRRTQKQESIFDSTTSSVLIHLGTLLFCLFHIWQFPVVSAAQRYFKNVDDVAEKVPYGLP</sequence>
<keyword evidence="1" id="KW-1133">Transmembrane helix</keyword>
<feature type="transmembrane region" description="Helical" evidence="1">
    <location>
        <begin position="91"/>
        <end position="116"/>
    </location>
</feature>
<keyword evidence="2" id="KW-1185">Reference proteome</keyword>
<evidence type="ECO:0000313" key="2">
    <source>
        <dbReference type="Proteomes" id="UP000887577"/>
    </source>
</evidence>